<evidence type="ECO:0000256" key="6">
    <source>
        <dbReference type="ARBA" id="ARBA00022801"/>
    </source>
</evidence>
<dbReference type="InterPro" id="IPR000602">
    <property type="entry name" value="Glyco_hydro_38_N"/>
</dbReference>
<evidence type="ECO:0000256" key="11">
    <source>
        <dbReference type="RuleBase" id="RU361199"/>
    </source>
</evidence>
<comment type="catalytic activity">
    <reaction evidence="1">
        <text>Hydrolysis of terminal, non-reducing alpha-D-mannose residues in alpha-D-mannosides.</text>
        <dbReference type="EC" id="3.2.1.24"/>
    </reaction>
</comment>
<dbReference type="Gene3D" id="2.60.40.1180">
    <property type="entry name" value="Golgi alpha-mannosidase II"/>
    <property type="match status" value="1"/>
</dbReference>
<dbReference type="InterPro" id="IPR048534">
    <property type="entry name" value="Man2a1-like_dom"/>
</dbReference>
<dbReference type="FunFam" id="2.60.40.1180:FF:000018">
    <property type="entry name" value="Alpha-mannosidase"/>
    <property type="match status" value="1"/>
</dbReference>
<reference evidence="13 14" key="1">
    <citation type="submission" date="2021-06" db="EMBL/GenBank/DDBJ databases">
        <title>Caerostris darwini draft genome.</title>
        <authorList>
            <person name="Kono N."/>
            <person name="Arakawa K."/>
        </authorList>
    </citation>
    <scope>NUCLEOTIDE SEQUENCE [LARGE SCALE GENOMIC DNA]</scope>
</reference>
<dbReference type="EC" id="3.2.1.-" evidence="11"/>
<dbReference type="InterPro" id="IPR041147">
    <property type="entry name" value="GH38_C"/>
</dbReference>
<evidence type="ECO:0000256" key="1">
    <source>
        <dbReference type="ARBA" id="ARBA00000365"/>
    </source>
</evidence>
<evidence type="ECO:0000313" key="14">
    <source>
        <dbReference type="Proteomes" id="UP001054837"/>
    </source>
</evidence>
<dbReference type="FunFam" id="1.20.1270.50:FF:000003">
    <property type="entry name" value="Alpha-mannosidase"/>
    <property type="match status" value="1"/>
</dbReference>
<dbReference type="Gene3D" id="1.20.1270.50">
    <property type="entry name" value="Glycoside hydrolase family 38, central domain"/>
    <property type="match status" value="2"/>
</dbReference>
<evidence type="ECO:0000256" key="4">
    <source>
        <dbReference type="ARBA" id="ARBA00022723"/>
    </source>
</evidence>
<dbReference type="PANTHER" id="PTHR11607:SF3">
    <property type="entry name" value="LYSOSOMAL ALPHA-MANNOSIDASE"/>
    <property type="match status" value="1"/>
</dbReference>
<dbReference type="GO" id="GO:0005764">
    <property type="term" value="C:lysosome"/>
    <property type="evidence" value="ECO:0007669"/>
    <property type="project" value="TreeGrafter"/>
</dbReference>
<dbReference type="Gene3D" id="3.20.110.10">
    <property type="entry name" value="Glycoside hydrolase 38, N terminal domain"/>
    <property type="match status" value="1"/>
</dbReference>
<keyword evidence="5" id="KW-0732">Signal</keyword>
<evidence type="ECO:0000313" key="13">
    <source>
        <dbReference type="EMBL" id="GIX90504.1"/>
    </source>
</evidence>
<dbReference type="SUPFAM" id="SSF88713">
    <property type="entry name" value="Glycoside hydrolase/deacetylase"/>
    <property type="match status" value="1"/>
</dbReference>
<gene>
    <name evidence="13" type="primary">MAN2B1</name>
    <name evidence="13" type="ORF">CDAR_74781</name>
</gene>
<comment type="caution">
    <text evidence="13">The sequence shown here is derived from an EMBL/GenBank/DDBJ whole genome shotgun (WGS) entry which is preliminary data.</text>
</comment>
<dbReference type="InterPro" id="IPR011013">
    <property type="entry name" value="Gal_mutarotase_sf_dom"/>
</dbReference>
<dbReference type="Pfam" id="PF17677">
    <property type="entry name" value="Glyco_hydro38C2"/>
    <property type="match status" value="1"/>
</dbReference>
<dbReference type="FunFam" id="1.20.1270.50:FF:000002">
    <property type="entry name" value="Alpha-mannosidase"/>
    <property type="match status" value="1"/>
</dbReference>
<dbReference type="InterPro" id="IPR028995">
    <property type="entry name" value="Glyco_hydro_57/38_cen_sf"/>
</dbReference>
<dbReference type="Pfam" id="PF21260">
    <property type="entry name" value="Laman-like_dom"/>
    <property type="match status" value="1"/>
</dbReference>
<dbReference type="PANTHER" id="PTHR11607">
    <property type="entry name" value="ALPHA-MANNOSIDASE"/>
    <property type="match status" value="1"/>
</dbReference>
<evidence type="ECO:0000256" key="8">
    <source>
        <dbReference type="ARBA" id="ARBA00023157"/>
    </source>
</evidence>
<evidence type="ECO:0000256" key="2">
    <source>
        <dbReference type="ARBA" id="ARBA00009792"/>
    </source>
</evidence>
<dbReference type="Pfam" id="PF01074">
    <property type="entry name" value="Glyco_hydro_38N"/>
    <property type="match status" value="1"/>
</dbReference>
<dbReference type="InterPro" id="IPR050843">
    <property type="entry name" value="Glycosyl_Hydrlase_38"/>
</dbReference>
<evidence type="ECO:0000256" key="10">
    <source>
        <dbReference type="ARBA" id="ARBA00023295"/>
    </source>
</evidence>
<comment type="similarity">
    <text evidence="2 11">Belongs to the glycosyl hydrolase 38 family.</text>
</comment>
<dbReference type="FunFam" id="2.70.98.30:FF:000003">
    <property type="entry name" value="Alpha-mannosidase"/>
    <property type="match status" value="1"/>
</dbReference>
<keyword evidence="6 11" id="KW-0378">Hydrolase</keyword>
<dbReference type="Pfam" id="PF07748">
    <property type="entry name" value="Glyco_hydro_38C"/>
    <property type="match status" value="1"/>
</dbReference>
<dbReference type="InterPro" id="IPR037094">
    <property type="entry name" value="Glyco_hydro_38_cen_sf"/>
</dbReference>
<evidence type="ECO:0000256" key="9">
    <source>
        <dbReference type="ARBA" id="ARBA00023180"/>
    </source>
</evidence>
<dbReference type="GO" id="GO:0004559">
    <property type="term" value="F:alpha-mannosidase activity"/>
    <property type="evidence" value="ECO:0007669"/>
    <property type="project" value="UniProtKB-EC"/>
</dbReference>
<proteinExistence type="inferred from homology"/>
<dbReference type="Gene3D" id="2.70.98.30">
    <property type="entry name" value="Golgi alpha-mannosidase II, domain 4"/>
    <property type="match status" value="1"/>
</dbReference>
<protein>
    <recommendedName>
        <fullName evidence="3 11">Alpha-mannosidase</fullName>
        <ecNumber evidence="11">3.2.1.-</ecNumber>
    </recommendedName>
</protein>
<dbReference type="GO" id="GO:0030246">
    <property type="term" value="F:carbohydrate binding"/>
    <property type="evidence" value="ECO:0007669"/>
    <property type="project" value="InterPro"/>
</dbReference>
<dbReference type="Proteomes" id="UP001054837">
    <property type="component" value="Unassembled WGS sequence"/>
</dbReference>
<evidence type="ECO:0000259" key="12">
    <source>
        <dbReference type="SMART" id="SM00872"/>
    </source>
</evidence>
<dbReference type="GO" id="GO:0006013">
    <property type="term" value="P:mannose metabolic process"/>
    <property type="evidence" value="ECO:0007669"/>
    <property type="project" value="InterPro"/>
</dbReference>
<dbReference type="AlphaFoldDB" id="A0AAV4P0C1"/>
<dbReference type="Gene3D" id="2.60.40.1360">
    <property type="match status" value="1"/>
</dbReference>
<dbReference type="CDD" id="cd10810">
    <property type="entry name" value="GH38N_AMII_LAM_like"/>
    <property type="match status" value="1"/>
</dbReference>
<comment type="cofactor">
    <cofactor evidence="11">
        <name>Zn(2+)</name>
        <dbReference type="ChEBI" id="CHEBI:29105"/>
    </cofactor>
    <text evidence="11">Binds 1 zinc ion per subunit.</text>
</comment>
<dbReference type="InterPro" id="IPR027291">
    <property type="entry name" value="Glyco_hydro_38_N_sf"/>
</dbReference>
<keyword evidence="14" id="KW-1185">Reference proteome</keyword>
<dbReference type="Pfam" id="PF09261">
    <property type="entry name" value="Alpha-mann_mid"/>
    <property type="match status" value="1"/>
</dbReference>
<evidence type="ECO:0000256" key="3">
    <source>
        <dbReference type="ARBA" id="ARBA00012752"/>
    </source>
</evidence>
<keyword evidence="8" id="KW-1015">Disulfide bond</keyword>
<keyword evidence="4 11" id="KW-0479">Metal-binding</keyword>
<keyword evidence="7 11" id="KW-0862">Zinc</keyword>
<keyword evidence="9" id="KW-0325">Glycoprotein</keyword>
<dbReference type="InterPro" id="IPR011682">
    <property type="entry name" value="Glyco_hydro_38_C"/>
</dbReference>
<dbReference type="SUPFAM" id="SSF74650">
    <property type="entry name" value="Galactose mutarotase-like"/>
    <property type="match status" value="1"/>
</dbReference>
<dbReference type="EMBL" id="BPLQ01002250">
    <property type="protein sequence ID" value="GIX90504.1"/>
    <property type="molecule type" value="Genomic_DNA"/>
</dbReference>
<dbReference type="InterPro" id="IPR015341">
    <property type="entry name" value="Glyco_hydro_38_cen"/>
</dbReference>
<dbReference type="GO" id="GO:0046872">
    <property type="term" value="F:metal ion binding"/>
    <property type="evidence" value="ECO:0007669"/>
    <property type="project" value="UniProtKB-KW"/>
</dbReference>
<dbReference type="InterPro" id="IPR011330">
    <property type="entry name" value="Glyco_hydro/deAcase_b/a-brl"/>
</dbReference>
<feature type="domain" description="Glycoside hydrolase family 38 central" evidence="12">
    <location>
        <begin position="310"/>
        <end position="382"/>
    </location>
</feature>
<dbReference type="InterPro" id="IPR013780">
    <property type="entry name" value="Glyco_hydro_b"/>
</dbReference>
<evidence type="ECO:0000256" key="7">
    <source>
        <dbReference type="ARBA" id="ARBA00022833"/>
    </source>
</evidence>
<evidence type="ECO:0000256" key="5">
    <source>
        <dbReference type="ARBA" id="ARBA00022729"/>
    </source>
</evidence>
<keyword evidence="10 11" id="KW-0326">Glycosidase</keyword>
<dbReference type="SUPFAM" id="SSF88688">
    <property type="entry name" value="Families 57/38 glycoside transferase middle domain"/>
    <property type="match status" value="1"/>
</dbReference>
<sequence>MLNVHIIMHTHDDVGWLHTVDSYYDMWVREIITSVVSTLMQNENRKFIYVESAFFTKWWEEQTDLTKEYVRRLVNDGRLEFISGGWSMNDEATTHYLAIIDQMTLGLRWLNETFGTCGRPKIGWQIDTFGHSKEQASIFAQMKFDGLFLGRLHYQDKAFRESSKTMELIWKASESLGPEAEIFTGVLPNVYWPPKGFCFDTFCSDDELTEENINYKAHNFISVAQEQAKHYATNNIVMTMGMDFHFRDAAKWFKNMDYLIEYINSLQAVGMKVNMFYSTPTCYLHSLHESNKTWTTMQTDFFPYASGRHEYWTGYFTSRPALKYNARKANSYLQACKQLITLAELEDADTMTLQKAVGVIQHHDGITGTEKQHVADDYSKMLYDGYELCEKAVGKSMRLLLSNDTILPRMDFCEHLNVSHCVFTELTTQFLVVVYNPLAHPVRTYVRLPVSRDGFLIKQVNKRRRSIPAQVIPIPPGIKSLPERTSLATKELIFPVSLPPLGFSLYGVQMSDDYAPEVDIEGFRMPLIVRDTVIQNENLQVVIDGFSGLMKEVVLLQNNQRVPLKQSFYYYEGMPGYRMERASGAYAFNPQHDTAYPLGENITYRVYKGPLVEEVHQFYAPWITQIIRLYKGQNHIEFDWIVGPIPVQDHIGREIITRFDTELENNGVFYTDSNGRETIKRIRDHQETFPWNITEKIAGNYYPVTSWLYLKDEARNLQLSLLPDRSQGGGSIVDGSLELMVHRRLLFDDGYGVNEALNEPGYDGRGLVVRGSHYLTLGSIEDMTPLNKRLAKMRFHTPLLAFSRIPTSNLSRYSLNDFRGLKRRLPHNVHLLTLERLDEADKVLLRLEHFYEVADEPPRTVTVSLNYLFRPFRVIYYQETTLSANEYLYEAERLRWKSVSEDENADFENELGTTARNDLTDIMESGANEASPINESEEDHLRITLKPMQIRTFILKVDYNIHY</sequence>
<name>A0AAV4P0C1_9ARAC</name>
<dbReference type="SMART" id="SM00872">
    <property type="entry name" value="Alpha-mann_mid"/>
    <property type="match status" value="1"/>
</dbReference>
<accession>A0AAV4P0C1</accession>
<dbReference type="FunFam" id="3.20.110.10:FF:000001">
    <property type="entry name" value="Alpha-mannosidase"/>
    <property type="match status" value="1"/>
</dbReference>
<organism evidence="13 14">
    <name type="scientific">Caerostris darwini</name>
    <dbReference type="NCBI Taxonomy" id="1538125"/>
    <lineage>
        <taxon>Eukaryota</taxon>
        <taxon>Metazoa</taxon>
        <taxon>Ecdysozoa</taxon>
        <taxon>Arthropoda</taxon>
        <taxon>Chelicerata</taxon>
        <taxon>Arachnida</taxon>
        <taxon>Araneae</taxon>
        <taxon>Araneomorphae</taxon>
        <taxon>Entelegynae</taxon>
        <taxon>Araneoidea</taxon>
        <taxon>Araneidae</taxon>
        <taxon>Caerostris</taxon>
    </lineage>
</organism>